<dbReference type="Pfam" id="PF04542">
    <property type="entry name" value="Sigma70_r2"/>
    <property type="match status" value="1"/>
</dbReference>
<sequence length="192" mass="22393">MTLYTTLTDHDLVAFLKDGDKTAFTEIYNRYKGLLYIHAYNRLRNQQEADDVVHELFASLWTKREELFLKTHLSGYLYQAVRNRIIDVISHKKVESAYIVSLQHFIDHSEAVTDHLVRENELTALIEKEISALPPKMKEVFELSRKANLSHREIASKLELSEMTVKKHVNNALKILRSKFGLISFLIYLGHH</sequence>
<feature type="domain" description="RNA polymerase sigma-70 region 2" evidence="5">
    <location>
        <begin position="27"/>
        <end position="91"/>
    </location>
</feature>
<dbReference type="Pfam" id="PF08281">
    <property type="entry name" value="Sigma70_r4_2"/>
    <property type="match status" value="1"/>
</dbReference>
<dbReference type="PANTHER" id="PTHR43133:SF46">
    <property type="entry name" value="RNA POLYMERASE SIGMA-70 FACTOR ECF SUBFAMILY"/>
    <property type="match status" value="1"/>
</dbReference>
<dbReference type="GO" id="GO:0003677">
    <property type="term" value="F:DNA binding"/>
    <property type="evidence" value="ECO:0007669"/>
    <property type="project" value="InterPro"/>
</dbReference>
<name>A0A1G9MXG5_9SPHI</name>
<dbReference type="InterPro" id="IPR013249">
    <property type="entry name" value="RNA_pol_sigma70_r4_t2"/>
</dbReference>
<organism evidence="7 8">
    <name type="scientific">Pedobacter steynii</name>
    <dbReference type="NCBI Taxonomy" id="430522"/>
    <lineage>
        <taxon>Bacteria</taxon>
        <taxon>Pseudomonadati</taxon>
        <taxon>Bacteroidota</taxon>
        <taxon>Sphingobacteriia</taxon>
        <taxon>Sphingobacteriales</taxon>
        <taxon>Sphingobacteriaceae</taxon>
        <taxon>Pedobacter</taxon>
    </lineage>
</organism>
<reference evidence="8" key="1">
    <citation type="submission" date="2016-10" db="EMBL/GenBank/DDBJ databases">
        <authorList>
            <person name="Varghese N."/>
            <person name="Submissions S."/>
        </authorList>
    </citation>
    <scope>NUCLEOTIDE SEQUENCE [LARGE SCALE GENOMIC DNA]</scope>
    <source>
        <strain evidence="8">DSM 19110</strain>
    </source>
</reference>
<feature type="domain" description="RNA polymerase sigma factor 70 region 4 type 2" evidence="6">
    <location>
        <begin position="125"/>
        <end position="175"/>
    </location>
</feature>
<evidence type="ECO:0000256" key="2">
    <source>
        <dbReference type="ARBA" id="ARBA00023015"/>
    </source>
</evidence>
<dbReference type="InterPro" id="IPR039425">
    <property type="entry name" value="RNA_pol_sigma-70-like"/>
</dbReference>
<evidence type="ECO:0000256" key="3">
    <source>
        <dbReference type="ARBA" id="ARBA00023082"/>
    </source>
</evidence>
<dbReference type="NCBIfam" id="TIGR02985">
    <property type="entry name" value="Sig70_bacteroi1"/>
    <property type="match status" value="1"/>
</dbReference>
<keyword evidence="8" id="KW-1185">Reference proteome</keyword>
<dbReference type="CDD" id="cd06171">
    <property type="entry name" value="Sigma70_r4"/>
    <property type="match status" value="1"/>
</dbReference>
<dbReference type="SUPFAM" id="SSF88659">
    <property type="entry name" value="Sigma3 and sigma4 domains of RNA polymerase sigma factors"/>
    <property type="match status" value="1"/>
</dbReference>
<evidence type="ECO:0000256" key="4">
    <source>
        <dbReference type="ARBA" id="ARBA00023163"/>
    </source>
</evidence>
<dbReference type="InterPro" id="IPR013324">
    <property type="entry name" value="RNA_pol_sigma_r3/r4-like"/>
</dbReference>
<protein>
    <submittedName>
        <fullName evidence="7">RNA polymerase sigma-70 factor, ECF subfamily</fullName>
    </submittedName>
</protein>
<dbReference type="AlphaFoldDB" id="A0A1G9MXG5"/>
<dbReference type="NCBIfam" id="TIGR02937">
    <property type="entry name" value="sigma70-ECF"/>
    <property type="match status" value="1"/>
</dbReference>
<accession>A0A1G9MXG5</accession>
<dbReference type="Proteomes" id="UP000183200">
    <property type="component" value="Unassembled WGS sequence"/>
</dbReference>
<dbReference type="Gene3D" id="1.10.10.10">
    <property type="entry name" value="Winged helix-like DNA-binding domain superfamily/Winged helix DNA-binding domain"/>
    <property type="match status" value="1"/>
</dbReference>
<dbReference type="InterPro" id="IPR014327">
    <property type="entry name" value="RNA_pol_sigma70_bacteroid"/>
</dbReference>
<dbReference type="OrthoDB" id="659569at2"/>
<dbReference type="GO" id="GO:0006352">
    <property type="term" value="P:DNA-templated transcription initiation"/>
    <property type="evidence" value="ECO:0007669"/>
    <property type="project" value="InterPro"/>
</dbReference>
<dbReference type="EMBL" id="FNGY01000002">
    <property type="protein sequence ID" value="SDL78315.1"/>
    <property type="molecule type" value="Genomic_DNA"/>
</dbReference>
<evidence type="ECO:0000313" key="8">
    <source>
        <dbReference type="Proteomes" id="UP000183200"/>
    </source>
</evidence>
<gene>
    <name evidence="7" type="ORF">SAMN05421820_102137</name>
</gene>
<evidence type="ECO:0000256" key="1">
    <source>
        <dbReference type="ARBA" id="ARBA00010641"/>
    </source>
</evidence>
<dbReference type="PANTHER" id="PTHR43133">
    <property type="entry name" value="RNA POLYMERASE ECF-TYPE SIGMA FACTO"/>
    <property type="match status" value="1"/>
</dbReference>
<evidence type="ECO:0000259" key="5">
    <source>
        <dbReference type="Pfam" id="PF04542"/>
    </source>
</evidence>
<dbReference type="SUPFAM" id="SSF88946">
    <property type="entry name" value="Sigma2 domain of RNA polymerase sigma factors"/>
    <property type="match status" value="1"/>
</dbReference>
<dbReference type="InterPro" id="IPR036388">
    <property type="entry name" value="WH-like_DNA-bd_sf"/>
</dbReference>
<dbReference type="InterPro" id="IPR007627">
    <property type="entry name" value="RNA_pol_sigma70_r2"/>
</dbReference>
<dbReference type="RefSeq" id="WP_074605055.1">
    <property type="nucleotide sequence ID" value="NZ_FNGY01000002.1"/>
</dbReference>
<proteinExistence type="inferred from homology"/>
<evidence type="ECO:0000313" key="7">
    <source>
        <dbReference type="EMBL" id="SDL78315.1"/>
    </source>
</evidence>
<keyword evidence="4" id="KW-0804">Transcription</keyword>
<keyword evidence="3" id="KW-0731">Sigma factor</keyword>
<comment type="similarity">
    <text evidence="1">Belongs to the sigma-70 factor family. ECF subfamily.</text>
</comment>
<dbReference type="Gene3D" id="1.10.1740.10">
    <property type="match status" value="1"/>
</dbReference>
<evidence type="ECO:0000259" key="6">
    <source>
        <dbReference type="Pfam" id="PF08281"/>
    </source>
</evidence>
<dbReference type="InterPro" id="IPR013325">
    <property type="entry name" value="RNA_pol_sigma_r2"/>
</dbReference>
<keyword evidence="2" id="KW-0805">Transcription regulation</keyword>
<dbReference type="InterPro" id="IPR014284">
    <property type="entry name" value="RNA_pol_sigma-70_dom"/>
</dbReference>
<dbReference type="GO" id="GO:0016987">
    <property type="term" value="F:sigma factor activity"/>
    <property type="evidence" value="ECO:0007669"/>
    <property type="project" value="UniProtKB-KW"/>
</dbReference>